<protein>
    <submittedName>
        <fullName evidence="1">Uncharacterized protein</fullName>
    </submittedName>
</protein>
<reference evidence="1" key="1">
    <citation type="submission" date="2021-02" db="EMBL/GenBank/DDBJ databases">
        <authorList>
            <person name="Nowell W R."/>
        </authorList>
    </citation>
    <scope>NUCLEOTIDE SEQUENCE</scope>
</reference>
<keyword evidence="5" id="KW-1185">Reference proteome</keyword>
<feature type="non-terminal residue" evidence="1">
    <location>
        <position position="1"/>
    </location>
</feature>
<dbReference type="EMBL" id="CAJOBC010004993">
    <property type="protein sequence ID" value="CAF3847762.1"/>
    <property type="molecule type" value="Genomic_DNA"/>
</dbReference>
<dbReference type="Proteomes" id="UP000682733">
    <property type="component" value="Unassembled WGS sequence"/>
</dbReference>
<dbReference type="Proteomes" id="UP000677228">
    <property type="component" value="Unassembled WGS sequence"/>
</dbReference>
<accession>A0A814MSN0</accession>
<evidence type="ECO:0000313" key="4">
    <source>
        <dbReference type="EMBL" id="CAF4171363.1"/>
    </source>
</evidence>
<comment type="caution">
    <text evidence="1">The sequence shown here is derived from an EMBL/GenBank/DDBJ whole genome shotgun (WGS) entry which is preliminary data.</text>
</comment>
<evidence type="ECO:0000313" key="2">
    <source>
        <dbReference type="EMBL" id="CAF1361428.1"/>
    </source>
</evidence>
<gene>
    <name evidence="1" type="ORF">GPM918_LOCUS17817</name>
    <name evidence="2" type="ORF">OVA965_LOCUS31257</name>
    <name evidence="3" type="ORF">SRO942_LOCUS17813</name>
    <name evidence="4" type="ORF">TMI583_LOCUS32082</name>
</gene>
<dbReference type="Proteomes" id="UP000663829">
    <property type="component" value="Unassembled WGS sequence"/>
</dbReference>
<organism evidence="1 5">
    <name type="scientific">Didymodactylos carnosus</name>
    <dbReference type="NCBI Taxonomy" id="1234261"/>
    <lineage>
        <taxon>Eukaryota</taxon>
        <taxon>Metazoa</taxon>
        <taxon>Spiralia</taxon>
        <taxon>Gnathifera</taxon>
        <taxon>Rotifera</taxon>
        <taxon>Eurotatoria</taxon>
        <taxon>Bdelloidea</taxon>
        <taxon>Philodinida</taxon>
        <taxon>Philodinidae</taxon>
        <taxon>Didymodactylos</taxon>
    </lineage>
</organism>
<dbReference type="EMBL" id="CAJOBA010044998">
    <property type="protein sequence ID" value="CAF4171363.1"/>
    <property type="molecule type" value="Genomic_DNA"/>
</dbReference>
<sequence length="90" mass="9761">LSSRMALSSHVCAQTERVSLTFGNNSPERTSTQGAQQDIRLSSQWDNRTSVSELTASWYPSSTGLVPAIQLTAMVQTLFITLAAEGIDEN</sequence>
<dbReference type="Proteomes" id="UP000681722">
    <property type="component" value="Unassembled WGS sequence"/>
</dbReference>
<dbReference type="AlphaFoldDB" id="A0A814MSN0"/>
<evidence type="ECO:0000313" key="1">
    <source>
        <dbReference type="EMBL" id="CAF1081994.1"/>
    </source>
</evidence>
<evidence type="ECO:0000313" key="5">
    <source>
        <dbReference type="Proteomes" id="UP000663829"/>
    </source>
</evidence>
<dbReference type="EMBL" id="CAJNOK010023346">
    <property type="protein sequence ID" value="CAF1361428.1"/>
    <property type="molecule type" value="Genomic_DNA"/>
</dbReference>
<proteinExistence type="predicted"/>
<name>A0A814MSN0_9BILA</name>
<evidence type="ECO:0000313" key="3">
    <source>
        <dbReference type="EMBL" id="CAF3847762.1"/>
    </source>
</evidence>
<dbReference type="EMBL" id="CAJNOQ010004994">
    <property type="protein sequence ID" value="CAF1081994.1"/>
    <property type="molecule type" value="Genomic_DNA"/>
</dbReference>